<keyword evidence="4" id="KW-1185">Reference proteome</keyword>
<protein>
    <recommendedName>
        <fullName evidence="2">TIL domain-containing protein</fullName>
    </recommendedName>
</protein>
<organism evidence="3 4">
    <name type="scientific">Ignelater luminosus</name>
    <name type="common">Cucubano</name>
    <name type="synonym">Pyrophorus luminosus</name>
    <dbReference type="NCBI Taxonomy" id="2038154"/>
    <lineage>
        <taxon>Eukaryota</taxon>
        <taxon>Metazoa</taxon>
        <taxon>Ecdysozoa</taxon>
        <taxon>Arthropoda</taxon>
        <taxon>Hexapoda</taxon>
        <taxon>Insecta</taxon>
        <taxon>Pterygota</taxon>
        <taxon>Neoptera</taxon>
        <taxon>Endopterygota</taxon>
        <taxon>Coleoptera</taxon>
        <taxon>Polyphaga</taxon>
        <taxon>Elateriformia</taxon>
        <taxon>Elateroidea</taxon>
        <taxon>Elateridae</taxon>
        <taxon>Agrypninae</taxon>
        <taxon>Pyrophorini</taxon>
        <taxon>Ignelater</taxon>
    </lineage>
</organism>
<keyword evidence="1" id="KW-0732">Signal</keyword>
<dbReference type="Proteomes" id="UP000801492">
    <property type="component" value="Unassembled WGS sequence"/>
</dbReference>
<dbReference type="OrthoDB" id="6236007at2759"/>
<name>A0A8K0DHY3_IGNLU</name>
<dbReference type="EMBL" id="VTPC01000743">
    <property type="protein sequence ID" value="KAF2904541.1"/>
    <property type="molecule type" value="Genomic_DNA"/>
</dbReference>
<dbReference type="SUPFAM" id="SSF57567">
    <property type="entry name" value="Serine protease inhibitors"/>
    <property type="match status" value="1"/>
</dbReference>
<evidence type="ECO:0000256" key="1">
    <source>
        <dbReference type="SAM" id="SignalP"/>
    </source>
</evidence>
<dbReference type="CDD" id="cd19941">
    <property type="entry name" value="TIL"/>
    <property type="match status" value="1"/>
</dbReference>
<dbReference type="InterPro" id="IPR002919">
    <property type="entry name" value="TIL_dom"/>
</dbReference>
<feature type="chain" id="PRO_5035431851" description="TIL domain-containing protein" evidence="1">
    <location>
        <begin position="20"/>
        <end position="93"/>
    </location>
</feature>
<proteinExistence type="predicted"/>
<sequence length="93" mass="10031">MKFLLWCSSLALVIICIQGQAGSTPPSGCKGPNEKYECGSGCQNKCGTVGEACPHTTSISKHCYRECYCLNGYARDSSGTCIPEENCSLQKHF</sequence>
<evidence type="ECO:0000313" key="3">
    <source>
        <dbReference type="EMBL" id="KAF2904541.1"/>
    </source>
</evidence>
<dbReference type="Pfam" id="PF01826">
    <property type="entry name" value="TIL"/>
    <property type="match status" value="1"/>
</dbReference>
<feature type="domain" description="TIL" evidence="2">
    <location>
        <begin position="29"/>
        <end position="87"/>
    </location>
</feature>
<comment type="caution">
    <text evidence="3">The sequence shown here is derived from an EMBL/GenBank/DDBJ whole genome shotgun (WGS) entry which is preliminary data.</text>
</comment>
<evidence type="ECO:0000259" key="2">
    <source>
        <dbReference type="Pfam" id="PF01826"/>
    </source>
</evidence>
<dbReference type="Gene3D" id="2.10.25.10">
    <property type="entry name" value="Laminin"/>
    <property type="match status" value="1"/>
</dbReference>
<dbReference type="AlphaFoldDB" id="A0A8K0DHY3"/>
<reference evidence="3" key="1">
    <citation type="submission" date="2019-08" db="EMBL/GenBank/DDBJ databases">
        <title>The genome of the North American firefly Photinus pyralis.</title>
        <authorList>
            <consortium name="Photinus pyralis genome working group"/>
            <person name="Fallon T.R."/>
            <person name="Sander Lower S.E."/>
            <person name="Weng J.-K."/>
        </authorList>
    </citation>
    <scope>NUCLEOTIDE SEQUENCE</scope>
    <source>
        <strain evidence="3">TRF0915ILg1</strain>
        <tissue evidence="3">Whole body</tissue>
    </source>
</reference>
<feature type="signal peptide" evidence="1">
    <location>
        <begin position="1"/>
        <end position="19"/>
    </location>
</feature>
<gene>
    <name evidence="3" type="ORF">ILUMI_01630</name>
</gene>
<evidence type="ECO:0000313" key="4">
    <source>
        <dbReference type="Proteomes" id="UP000801492"/>
    </source>
</evidence>
<dbReference type="InterPro" id="IPR036084">
    <property type="entry name" value="Ser_inhib-like_sf"/>
</dbReference>
<accession>A0A8K0DHY3</accession>